<name>A0A3N2R8E7_9RHOB</name>
<feature type="region of interest" description="Disordered" evidence="1">
    <location>
        <begin position="60"/>
        <end position="88"/>
    </location>
</feature>
<accession>A0A3N2R8E7</accession>
<evidence type="ECO:0000256" key="1">
    <source>
        <dbReference type="SAM" id="MobiDB-lite"/>
    </source>
</evidence>
<organism evidence="3 4">
    <name type="scientific">Histidinibacterium lentulum</name>
    <dbReference type="NCBI Taxonomy" id="2480588"/>
    <lineage>
        <taxon>Bacteria</taxon>
        <taxon>Pseudomonadati</taxon>
        <taxon>Pseudomonadota</taxon>
        <taxon>Alphaproteobacteria</taxon>
        <taxon>Rhodobacterales</taxon>
        <taxon>Paracoccaceae</taxon>
        <taxon>Histidinibacterium</taxon>
    </lineage>
</organism>
<evidence type="ECO:0000259" key="2">
    <source>
        <dbReference type="Pfam" id="PF18557"/>
    </source>
</evidence>
<evidence type="ECO:0000313" key="3">
    <source>
        <dbReference type="EMBL" id="ROU03749.1"/>
    </source>
</evidence>
<dbReference type="InterPro" id="IPR041649">
    <property type="entry name" value="NepR"/>
</dbReference>
<sequence>MTGARAVRTANRGEDMPTDHEKRTPGRAMMEAQIDENLRKIFEEDLKDDVPEHLRALVARLGETERGPQPKTGGLAEQNHDDSEEADR</sequence>
<feature type="compositionally biased region" description="Basic and acidic residues" evidence="1">
    <location>
        <begin position="11"/>
        <end position="24"/>
    </location>
</feature>
<keyword evidence="4" id="KW-1185">Reference proteome</keyword>
<gene>
    <name evidence="3" type="ORF">EAT49_05505</name>
</gene>
<feature type="domain" description="Anti-sigma factor NepR" evidence="2">
    <location>
        <begin position="32"/>
        <end position="65"/>
    </location>
</feature>
<feature type="region of interest" description="Disordered" evidence="1">
    <location>
        <begin position="1"/>
        <end position="28"/>
    </location>
</feature>
<evidence type="ECO:0000313" key="4">
    <source>
        <dbReference type="Proteomes" id="UP000268016"/>
    </source>
</evidence>
<dbReference type="EMBL" id="RDRB01000002">
    <property type="protein sequence ID" value="ROU03749.1"/>
    <property type="molecule type" value="Genomic_DNA"/>
</dbReference>
<protein>
    <recommendedName>
        <fullName evidence="2">Anti-sigma factor NepR domain-containing protein</fullName>
    </recommendedName>
</protein>
<dbReference type="AlphaFoldDB" id="A0A3N2R8E7"/>
<dbReference type="Pfam" id="PF18557">
    <property type="entry name" value="NepR"/>
    <property type="match status" value="1"/>
</dbReference>
<proteinExistence type="predicted"/>
<comment type="caution">
    <text evidence="3">The sequence shown here is derived from an EMBL/GenBank/DDBJ whole genome shotgun (WGS) entry which is preliminary data.</text>
</comment>
<dbReference type="Proteomes" id="UP000268016">
    <property type="component" value="Unassembled WGS sequence"/>
</dbReference>
<reference evidence="3 4" key="1">
    <citation type="submission" date="2018-10" db="EMBL/GenBank/DDBJ databases">
        <title>Histidinibacterium lentulum gen. nov., sp. nov., a marine bacterium from the culture broth of Picochlorum sp. 122.</title>
        <authorList>
            <person name="Wang G."/>
        </authorList>
    </citation>
    <scope>NUCLEOTIDE SEQUENCE [LARGE SCALE GENOMIC DNA]</scope>
    <source>
        <strain evidence="3 4">B17</strain>
    </source>
</reference>